<feature type="signal peptide" evidence="2">
    <location>
        <begin position="1"/>
        <end position="21"/>
    </location>
</feature>
<reference evidence="3" key="1">
    <citation type="submission" date="2022-01" db="EMBL/GenBank/DDBJ databases">
        <authorList>
            <person name="King R."/>
        </authorList>
    </citation>
    <scope>NUCLEOTIDE SEQUENCE</scope>
</reference>
<keyword evidence="4" id="KW-1185">Reference proteome</keyword>
<feature type="transmembrane region" description="Helical" evidence="1">
    <location>
        <begin position="739"/>
        <end position="757"/>
    </location>
</feature>
<gene>
    <name evidence="3" type="ORF">DIABBA_LOCUS2720</name>
</gene>
<name>A0A9N9X8D9_DIABA</name>
<organism evidence="3 4">
    <name type="scientific">Diabrotica balteata</name>
    <name type="common">Banded cucumber beetle</name>
    <dbReference type="NCBI Taxonomy" id="107213"/>
    <lineage>
        <taxon>Eukaryota</taxon>
        <taxon>Metazoa</taxon>
        <taxon>Ecdysozoa</taxon>
        <taxon>Arthropoda</taxon>
        <taxon>Hexapoda</taxon>
        <taxon>Insecta</taxon>
        <taxon>Pterygota</taxon>
        <taxon>Neoptera</taxon>
        <taxon>Endopterygota</taxon>
        <taxon>Coleoptera</taxon>
        <taxon>Polyphaga</taxon>
        <taxon>Cucujiformia</taxon>
        <taxon>Chrysomeloidea</taxon>
        <taxon>Chrysomelidae</taxon>
        <taxon>Galerucinae</taxon>
        <taxon>Diabroticina</taxon>
        <taxon>Diabroticites</taxon>
        <taxon>Diabrotica</taxon>
    </lineage>
</organism>
<dbReference type="AlphaFoldDB" id="A0A9N9X8D9"/>
<proteinExistence type="predicted"/>
<keyword evidence="1" id="KW-0812">Transmembrane</keyword>
<evidence type="ECO:0000313" key="3">
    <source>
        <dbReference type="EMBL" id="CAG9828832.1"/>
    </source>
</evidence>
<accession>A0A9N9X8D9</accession>
<dbReference type="OrthoDB" id="10256829at2759"/>
<evidence type="ECO:0000256" key="1">
    <source>
        <dbReference type="SAM" id="Phobius"/>
    </source>
</evidence>
<keyword evidence="1" id="KW-1133">Transmembrane helix</keyword>
<dbReference type="Proteomes" id="UP001153709">
    <property type="component" value="Chromosome 10"/>
</dbReference>
<feature type="chain" id="PRO_5040275081" evidence="2">
    <location>
        <begin position="22"/>
        <end position="759"/>
    </location>
</feature>
<keyword evidence="2" id="KW-0732">Signal</keyword>
<evidence type="ECO:0000256" key="2">
    <source>
        <dbReference type="SAM" id="SignalP"/>
    </source>
</evidence>
<protein>
    <submittedName>
        <fullName evidence="3">Uncharacterized protein</fullName>
    </submittedName>
</protein>
<keyword evidence="1" id="KW-0472">Membrane</keyword>
<sequence>MRLKLNLQTILLLALPVVIQCQLNAVKSGLESCYNESAIPGITIADNRPPVTLNVFLEILRRIEDANPAMTIRDLAALLIQKLRHNGIEETQKPVSLSIALPYAPTGQDALKGTIMTEEFIPTSQIRLSYGDLSMADVCAFHYMISNSVNKTIRGDENQTCLRSARYQMRIARATRRKDIETIEKQSRQAFGPTGEPSLCPIEKGVVYSQYGSFKIGQVIQGLAAGLNQENLNNVDNRYAATLGGDLCQTALIQIDPPLRLGVSGGWNSSTNPKYYFLQQSDDLDLTDQDIRGSLDGLYMALKINDIKGKSDVKISQVLDMYYSPQQKGVFDTSFRACNRNILFSELVNSQTLQSNINNLMPIMDNKGQYPYTIDTAKYGLLAEAAFNNFSSYLPRLNDPRCPQLDSGIERVRTDLLIFIDPNWEYKTIQPILSYILDNIDVNKFASRYTLFSGVDASNITNASTSYLLEFHNSYNLSVHEKLPKSFDYSKVYEKLESVAKSKLNNNSYTGGESTIVLLLVKNAPTGNQGTFVNQRKEIIKQYLPDLSLLVLGYGSADDYSSMLINPSKDFISLTSTTNDNELMNIGKDVVDAIKKIPRSIINPSCGSGFVGSESTLTYSDSVDLYGTNYYKISPYYFAIGSNGRSLKIIEPSTGSITVCISRDIDRPTSSNADCQTLQSSVKSYDLSNYCGKNVRDCSPIYLSIYGNSTQYRCNDATCRFPNNIKYSISLDSVGCTSSALAIVSNFILISTLFLFLKF</sequence>
<dbReference type="EMBL" id="OU898285">
    <property type="protein sequence ID" value="CAG9828832.1"/>
    <property type="molecule type" value="Genomic_DNA"/>
</dbReference>
<evidence type="ECO:0000313" key="4">
    <source>
        <dbReference type="Proteomes" id="UP001153709"/>
    </source>
</evidence>